<evidence type="ECO:0000313" key="2">
    <source>
        <dbReference type="Proteomes" id="UP000001366"/>
    </source>
</evidence>
<keyword evidence="2" id="KW-1185">Reference proteome</keyword>
<proteinExistence type="predicted"/>
<dbReference type="KEGG" id="pmx:PERMA_0037"/>
<name>C0QT20_PERMH</name>
<dbReference type="HOGENOM" id="CLU_1584941_0_0_0"/>
<reference evidence="1 2" key="1">
    <citation type="journal article" date="2009" name="J. Bacteriol.">
        <title>Complete and draft genome sequences of six members of the Aquificales.</title>
        <authorList>
            <person name="Reysenbach A.L."/>
            <person name="Hamamura N."/>
            <person name="Podar M."/>
            <person name="Griffiths E."/>
            <person name="Ferreira S."/>
            <person name="Hochstein R."/>
            <person name="Heidelberg J."/>
            <person name="Johnson J."/>
            <person name="Mead D."/>
            <person name="Pohorille A."/>
            <person name="Sarmiento M."/>
            <person name="Schweighofer K."/>
            <person name="Seshadri R."/>
            <person name="Voytek M.A."/>
        </authorList>
    </citation>
    <scope>NUCLEOTIDE SEQUENCE [LARGE SCALE GENOMIC DNA]</scope>
    <source>
        <strain evidence="2">DSM 14350 / EX-H1</strain>
    </source>
</reference>
<evidence type="ECO:0000313" key="1">
    <source>
        <dbReference type="EMBL" id="ACO03343.1"/>
    </source>
</evidence>
<accession>C0QT20</accession>
<dbReference type="AlphaFoldDB" id="C0QT20"/>
<evidence type="ECO:0008006" key="3">
    <source>
        <dbReference type="Google" id="ProtNLM"/>
    </source>
</evidence>
<dbReference type="Proteomes" id="UP000001366">
    <property type="component" value="Chromosome"/>
</dbReference>
<protein>
    <recommendedName>
        <fullName evidence="3">V-type ATP synthase subunit E</fullName>
    </recommendedName>
</protein>
<dbReference type="EMBL" id="CP001230">
    <property type="protein sequence ID" value="ACO03343.1"/>
    <property type="molecule type" value="Genomic_DNA"/>
</dbReference>
<organism evidence="1 2">
    <name type="scientific">Persephonella marina (strain DSM 14350 / EX-H1)</name>
    <dbReference type="NCBI Taxonomy" id="123214"/>
    <lineage>
        <taxon>Bacteria</taxon>
        <taxon>Pseudomonadati</taxon>
        <taxon>Aquificota</taxon>
        <taxon>Aquificia</taxon>
        <taxon>Aquificales</taxon>
        <taxon>Hydrogenothermaceae</taxon>
        <taxon>Persephonella</taxon>
    </lineage>
</organism>
<dbReference type="PaxDb" id="123214-PERMA_0037"/>
<sequence length="168" mass="20600">MQTVIYKSKLQAEKKIKKAEDVYREKIEEARREGEKLFESEIESFKEYLETEKTRRILEIQMLVRRRENEEIGKIIQEVKRDIRSILEERFEDYLVCFSRWLKKRFKEGTVHTPERWSHLFKGFDLRIDEKEKVVFEKDQVYISFSADDIFRMYEEKIDALVLKYIKG</sequence>
<gene>
    <name evidence="1" type="ordered locus">PERMA_0037</name>
</gene>
<dbReference type="eggNOG" id="ENOG502ZQVV">
    <property type="taxonomic scope" value="Bacteria"/>
</dbReference>
<dbReference type="STRING" id="123214.PERMA_0037"/>